<organism evidence="1">
    <name type="scientific">uncultured Caudovirales phage</name>
    <dbReference type="NCBI Taxonomy" id="2100421"/>
    <lineage>
        <taxon>Viruses</taxon>
        <taxon>Duplodnaviria</taxon>
        <taxon>Heunggongvirae</taxon>
        <taxon>Uroviricota</taxon>
        <taxon>Caudoviricetes</taxon>
        <taxon>Peduoviridae</taxon>
        <taxon>Maltschvirus</taxon>
        <taxon>Maltschvirus maltsch</taxon>
    </lineage>
</organism>
<dbReference type="Gene3D" id="3.40.50.1000">
    <property type="entry name" value="HAD superfamily/HAD-like"/>
    <property type="match status" value="1"/>
</dbReference>
<dbReference type="InterPro" id="IPR036412">
    <property type="entry name" value="HAD-like_sf"/>
</dbReference>
<sequence>MKELNCFVDMDGTIADLFGAISFRFFNKPYKQLTVEEKAEAKKIWYDREHFLDNFGGVEEFFANLPPFGKNGEVTNAIINTVVKFAGTYSICSHPASIDPEACKRGKITWIKKHLSPQPSESYFPQNKAIYAIDSNGTPNVLIDDFPPYLAAWENAGGIAIEMRADGFNSSGEVERYLTSKLDEAKKQIEQNHVKESFDFYVESYLTKYII</sequence>
<name>A0A6J7X8U6_9CAUD</name>
<accession>A0A6J7X8U6</accession>
<protein>
    <submittedName>
        <fullName evidence="1">5'(3')-deoxyribonucleotidase</fullName>
    </submittedName>
</protein>
<evidence type="ECO:0000313" key="1">
    <source>
        <dbReference type="EMBL" id="CAB5226317.1"/>
    </source>
</evidence>
<dbReference type="InterPro" id="IPR023214">
    <property type="entry name" value="HAD_sf"/>
</dbReference>
<dbReference type="Gene3D" id="1.10.40.40">
    <property type="entry name" value="Deoxyribonucleotidase, domain 2"/>
    <property type="match status" value="1"/>
</dbReference>
<dbReference type="SUPFAM" id="SSF56784">
    <property type="entry name" value="HAD-like"/>
    <property type="match status" value="1"/>
</dbReference>
<proteinExistence type="predicted"/>
<gene>
    <name evidence="1" type="ORF">UFOVP760_96</name>
</gene>
<dbReference type="EMBL" id="LR798360">
    <property type="protein sequence ID" value="CAB5226317.1"/>
    <property type="molecule type" value="Genomic_DNA"/>
</dbReference>
<reference evidence="1" key="1">
    <citation type="submission" date="2020-05" db="EMBL/GenBank/DDBJ databases">
        <authorList>
            <person name="Chiriac C."/>
            <person name="Salcher M."/>
            <person name="Ghai R."/>
            <person name="Kavagutti S V."/>
        </authorList>
    </citation>
    <scope>NUCLEOTIDE SEQUENCE</scope>
</reference>